<protein>
    <submittedName>
        <fullName evidence="2">Malate dehydrogenase</fullName>
    </submittedName>
</protein>
<dbReference type="OrthoDB" id="1859733at2759"/>
<evidence type="ECO:0000256" key="1">
    <source>
        <dbReference type="SAM" id="SignalP"/>
    </source>
</evidence>
<dbReference type="PANTHER" id="PTHR35567">
    <property type="entry name" value="MALATE DEHYDROGENASE (AFU_ORTHOLOGUE AFUA_2G13800)"/>
    <property type="match status" value="1"/>
</dbReference>
<name>A0A0M9EZ99_FUSLA</name>
<organism evidence="2 3">
    <name type="scientific">Fusarium langsethiae</name>
    <dbReference type="NCBI Taxonomy" id="179993"/>
    <lineage>
        <taxon>Eukaryota</taxon>
        <taxon>Fungi</taxon>
        <taxon>Dikarya</taxon>
        <taxon>Ascomycota</taxon>
        <taxon>Pezizomycotina</taxon>
        <taxon>Sordariomycetes</taxon>
        <taxon>Hypocreomycetidae</taxon>
        <taxon>Hypocreales</taxon>
        <taxon>Nectriaceae</taxon>
        <taxon>Fusarium</taxon>
    </lineage>
</organism>
<dbReference type="InterPro" id="IPR021851">
    <property type="entry name" value="DUF3455"/>
</dbReference>
<reference evidence="2 3" key="1">
    <citation type="submission" date="2015-04" db="EMBL/GenBank/DDBJ databases">
        <title>The draft genome sequence of Fusarium langsethiae, a T-2/HT-2 mycotoxin producer.</title>
        <authorList>
            <person name="Lysoe E."/>
            <person name="Divon H.H."/>
            <person name="Terzi V."/>
            <person name="Orru L."/>
            <person name="Lamontanara A."/>
            <person name="Kolseth A.-K."/>
            <person name="Frandsen R.J."/>
            <person name="Nielsen K."/>
            <person name="Thrane U."/>
        </authorList>
    </citation>
    <scope>NUCLEOTIDE SEQUENCE [LARGE SCALE GENOMIC DNA]</scope>
    <source>
        <strain evidence="2 3">Fl201059</strain>
    </source>
</reference>
<dbReference type="PANTHER" id="PTHR35567:SF1">
    <property type="entry name" value="CONSERVED FUNGAL PROTEIN (AFU_ORTHOLOGUE AFUA_1G14230)"/>
    <property type="match status" value="1"/>
</dbReference>
<evidence type="ECO:0000313" key="3">
    <source>
        <dbReference type="Proteomes" id="UP000037904"/>
    </source>
</evidence>
<gene>
    <name evidence="2" type="ORF">FLAG1_04511</name>
</gene>
<accession>A0A0M9EZ99</accession>
<dbReference type="AlphaFoldDB" id="A0A0M9EZ99"/>
<sequence length="264" mass="27788">MQLSTFVASVLAVTASAAPSFPKPTITDTRSAIDTLGSLSGYFNLVAEKVKAAKAYDMAPVCDLSQAKMALDGQLLPPSKGLYLKHVAVGRGTQNYTCDTKDPSSAPVATGAVATLFNASCAAALYPDLIERIPGMAVHFPLTDAAKLGPASLPESGHHYFTADGVPFFDLRTPEQEIGEAPCAKNSSAPAPSFSAKGQLGEAAVPWLRLFTIEGATHDIKEVYRTTTAGGSAPATCKGMASEFEVEYATLYWFWAGKIDDDEA</sequence>
<comment type="caution">
    <text evidence="2">The sequence shown here is derived from an EMBL/GenBank/DDBJ whole genome shotgun (WGS) entry which is preliminary data.</text>
</comment>
<proteinExistence type="predicted"/>
<dbReference type="Proteomes" id="UP000037904">
    <property type="component" value="Unassembled WGS sequence"/>
</dbReference>
<evidence type="ECO:0000313" key="2">
    <source>
        <dbReference type="EMBL" id="KPA42576.1"/>
    </source>
</evidence>
<keyword evidence="3" id="KW-1185">Reference proteome</keyword>
<feature type="chain" id="PRO_5005835283" evidence="1">
    <location>
        <begin position="18"/>
        <end position="264"/>
    </location>
</feature>
<dbReference type="EMBL" id="JXCE01000061">
    <property type="protein sequence ID" value="KPA42576.1"/>
    <property type="molecule type" value="Genomic_DNA"/>
</dbReference>
<feature type="signal peptide" evidence="1">
    <location>
        <begin position="1"/>
        <end position="17"/>
    </location>
</feature>
<dbReference type="Pfam" id="PF11937">
    <property type="entry name" value="DUF3455"/>
    <property type="match status" value="1"/>
</dbReference>
<keyword evidence="1" id="KW-0732">Signal</keyword>